<dbReference type="InterPro" id="IPR050407">
    <property type="entry name" value="Geranylgeranyl_reductase"/>
</dbReference>
<dbReference type="NCBIfam" id="TIGR02032">
    <property type="entry name" value="GG-red-SF"/>
    <property type="match status" value="1"/>
</dbReference>
<dbReference type="PANTHER" id="PTHR42685">
    <property type="entry name" value="GERANYLGERANYL DIPHOSPHATE REDUCTASE"/>
    <property type="match status" value="1"/>
</dbReference>
<sequence>MSKSQVLIIGGGPAGSSAAYFLAKQGIKVTLLDKDRWPRDKVCGGGLTTNCLPVLEKMDVIEQVEQKADFKYNGYIIHSPEGEQIKASVRRRSENGLSKQIPYCYVIKRDSFDEILLNKAKKAGTNVLTGVEAKKVEEGEPSKVLTKDGRTFEADILIVADGSGGPITRHFTKDLHKGSAIAVRGYYSGVKDVGSVIEFFLDDELGFGYGWLFPLGDGRINTGIGLDTAFLKRRKKNVRQVFKEMLEKPQLKERMAEAKLEGKLEAFPLRMGFDKDAFRHNRVLFVGDSAKLIYPLSGEGISYALQSGELAANAIVEVYQTASPDYKKLARYEIECRESFSDLKYATRLQKLMARPKVQRFFYKNSVYDENLGQRATGMLEHSSDVSTFFNFRTIAKSFIIAIKRKLSLNGKDTEEAQKRAKSVSQG</sequence>
<name>A0A0F9SAV4_9ZZZZ</name>
<dbReference type="GO" id="GO:0071949">
    <property type="term" value="F:FAD binding"/>
    <property type="evidence" value="ECO:0007669"/>
    <property type="project" value="InterPro"/>
</dbReference>
<dbReference type="InterPro" id="IPR011777">
    <property type="entry name" value="Geranylgeranyl_Rdtase_fam"/>
</dbReference>
<dbReference type="Gene3D" id="3.50.50.60">
    <property type="entry name" value="FAD/NAD(P)-binding domain"/>
    <property type="match status" value="1"/>
</dbReference>
<dbReference type="AlphaFoldDB" id="A0A0F9SAV4"/>
<evidence type="ECO:0000259" key="1">
    <source>
        <dbReference type="Pfam" id="PF01494"/>
    </source>
</evidence>
<dbReference type="SUPFAM" id="SSF51905">
    <property type="entry name" value="FAD/NAD(P)-binding domain"/>
    <property type="match status" value="1"/>
</dbReference>
<comment type="caution">
    <text evidence="2">The sequence shown here is derived from an EMBL/GenBank/DDBJ whole genome shotgun (WGS) entry which is preliminary data.</text>
</comment>
<dbReference type="PRINTS" id="PR00420">
    <property type="entry name" value="RNGMNOXGNASE"/>
</dbReference>
<accession>A0A0F9SAV4</accession>
<dbReference type="InterPro" id="IPR002938">
    <property type="entry name" value="FAD-bd"/>
</dbReference>
<evidence type="ECO:0000313" key="2">
    <source>
        <dbReference type="EMBL" id="KKN34131.1"/>
    </source>
</evidence>
<reference evidence="2" key="1">
    <citation type="journal article" date="2015" name="Nature">
        <title>Complex archaea that bridge the gap between prokaryotes and eukaryotes.</title>
        <authorList>
            <person name="Spang A."/>
            <person name="Saw J.H."/>
            <person name="Jorgensen S.L."/>
            <person name="Zaremba-Niedzwiedzka K."/>
            <person name="Martijn J."/>
            <person name="Lind A.E."/>
            <person name="van Eijk R."/>
            <person name="Schleper C."/>
            <person name="Guy L."/>
            <person name="Ettema T.J."/>
        </authorList>
    </citation>
    <scope>NUCLEOTIDE SEQUENCE</scope>
</reference>
<proteinExistence type="predicted"/>
<dbReference type="PANTHER" id="PTHR42685:SF22">
    <property type="entry name" value="CONDITIONED MEDIUM FACTOR RECEPTOR 1"/>
    <property type="match status" value="1"/>
</dbReference>
<organism evidence="2">
    <name type="scientific">marine sediment metagenome</name>
    <dbReference type="NCBI Taxonomy" id="412755"/>
    <lineage>
        <taxon>unclassified sequences</taxon>
        <taxon>metagenomes</taxon>
        <taxon>ecological metagenomes</taxon>
    </lineage>
</organism>
<dbReference type="GO" id="GO:0016628">
    <property type="term" value="F:oxidoreductase activity, acting on the CH-CH group of donors, NAD or NADP as acceptor"/>
    <property type="evidence" value="ECO:0007669"/>
    <property type="project" value="InterPro"/>
</dbReference>
<gene>
    <name evidence="2" type="ORF">LCGC14_0796780</name>
</gene>
<dbReference type="InterPro" id="IPR036188">
    <property type="entry name" value="FAD/NAD-bd_sf"/>
</dbReference>
<dbReference type="EMBL" id="LAZR01002126">
    <property type="protein sequence ID" value="KKN34131.1"/>
    <property type="molecule type" value="Genomic_DNA"/>
</dbReference>
<dbReference type="Pfam" id="PF01494">
    <property type="entry name" value="FAD_binding_3"/>
    <property type="match status" value="1"/>
</dbReference>
<feature type="domain" description="FAD-binding" evidence="1">
    <location>
        <begin position="4"/>
        <end position="338"/>
    </location>
</feature>
<protein>
    <recommendedName>
        <fullName evidence="1">FAD-binding domain-containing protein</fullName>
    </recommendedName>
</protein>